<dbReference type="GO" id="GO:0000978">
    <property type="term" value="F:RNA polymerase II cis-regulatory region sequence-specific DNA binding"/>
    <property type="evidence" value="ECO:0007669"/>
    <property type="project" value="TreeGrafter"/>
</dbReference>
<organism evidence="9 10">
    <name type="scientific">Ophiophagus hannah</name>
    <name type="common">King cobra</name>
    <name type="synonym">Naja hannah</name>
    <dbReference type="NCBI Taxonomy" id="8665"/>
    <lineage>
        <taxon>Eukaryota</taxon>
        <taxon>Metazoa</taxon>
        <taxon>Chordata</taxon>
        <taxon>Craniata</taxon>
        <taxon>Vertebrata</taxon>
        <taxon>Euteleostomi</taxon>
        <taxon>Lepidosauria</taxon>
        <taxon>Squamata</taxon>
        <taxon>Bifurcata</taxon>
        <taxon>Unidentata</taxon>
        <taxon>Episquamata</taxon>
        <taxon>Toxicofera</taxon>
        <taxon>Serpentes</taxon>
        <taxon>Colubroidea</taxon>
        <taxon>Elapidae</taxon>
        <taxon>Elapinae</taxon>
        <taxon>Ophiophagus</taxon>
    </lineage>
</organism>
<keyword evidence="2" id="KW-0805">Transcription regulation</keyword>
<dbReference type="InterPro" id="IPR040167">
    <property type="entry name" value="TF_CP2-like"/>
</dbReference>
<reference evidence="9 10" key="1">
    <citation type="journal article" date="2013" name="Proc. Natl. Acad. Sci. U.S.A.">
        <title>The king cobra genome reveals dynamic gene evolution and adaptation in the snake venom system.</title>
        <authorList>
            <person name="Vonk F.J."/>
            <person name="Casewell N.R."/>
            <person name="Henkel C.V."/>
            <person name="Heimberg A.M."/>
            <person name="Jansen H.J."/>
            <person name="McCleary R.J."/>
            <person name="Kerkkamp H.M."/>
            <person name="Vos R.A."/>
            <person name="Guerreiro I."/>
            <person name="Calvete J.J."/>
            <person name="Wuster W."/>
            <person name="Woods A.E."/>
            <person name="Logan J.M."/>
            <person name="Harrison R.A."/>
            <person name="Castoe T.A."/>
            <person name="de Koning A.P."/>
            <person name="Pollock D.D."/>
            <person name="Yandell M."/>
            <person name="Calderon D."/>
            <person name="Renjifo C."/>
            <person name="Currier R.B."/>
            <person name="Salgado D."/>
            <person name="Pla D."/>
            <person name="Sanz L."/>
            <person name="Hyder A.S."/>
            <person name="Ribeiro J.M."/>
            <person name="Arntzen J.W."/>
            <person name="van den Thillart G.E."/>
            <person name="Boetzer M."/>
            <person name="Pirovano W."/>
            <person name="Dirks R.P."/>
            <person name="Spaink H.P."/>
            <person name="Duboule D."/>
            <person name="McGlinn E."/>
            <person name="Kini R.M."/>
            <person name="Richardson M.K."/>
        </authorList>
    </citation>
    <scope>NUCLEOTIDE SEQUENCE</scope>
    <source>
        <tissue evidence="9">Blood</tissue>
    </source>
</reference>
<name>V8P7G1_OPHHA</name>
<evidence type="ECO:0000259" key="8">
    <source>
        <dbReference type="PROSITE" id="PS51968"/>
    </source>
</evidence>
<comment type="caution">
    <text evidence="9">The sequence shown here is derived from an EMBL/GenBank/DDBJ whole genome shotgun (WGS) entry which is preliminary data.</text>
</comment>
<dbReference type="GO" id="GO:0005634">
    <property type="term" value="C:nucleus"/>
    <property type="evidence" value="ECO:0007669"/>
    <property type="project" value="UniProtKB-SubCell"/>
</dbReference>
<evidence type="ECO:0000256" key="7">
    <source>
        <dbReference type="SAM" id="MobiDB-lite"/>
    </source>
</evidence>
<protein>
    <submittedName>
        <fullName evidence="9">Transcription factor CP2</fullName>
    </submittedName>
</protein>
<feature type="region of interest" description="Disordered" evidence="7">
    <location>
        <begin position="282"/>
        <end position="309"/>
    </location>
</feature>
<accession>V8P7G1</accession>
<dbReference type="InterPro" id="IPR007604">
    <property type="entry name" value="CP2"/>
</dbReference>
<dbReference type="Pfam" id="PF25416">
    <property type="entry name" value="GRHL1_C"/>
    <property type="match status" value="1"/>
</dbReference>
<feature type="compositionally biased region" description="Basic and acidic residues" evidence="7">
    <location>
        <begin position="227"/>
        <end position="251"/>
    </location>
</feature>
<evidence type="ECO:0000256" key="1">
    <source>
        <dbReference type="ARBA" id="ARBA00004123"/>
    </source>
</evidence>
<dbReference type="PANTHER" id="PTHR11037">
    <property type="entry name" value="TRANSCRIPTION FACTOR CP2"/>
    <property type="match status" value="1"/>
</dbReference>
<keyword evidence="10" id="KW-1185">Reference proteome</keyword>
<gene>
    <name evidence="9" type="primary">TFCP2</name>
    <name evidence="9" type="ORF">L345_03921</name>
</gene>
<proteinExistence type="predicted"/>
<comment type="subcellular location">
    <subcellularLocation>
        <location evidence="1 6">Nucleus</location>
    </subcellularLocation>
</comment>
<dbReference type="PANTHER" id="PTHR11037:SF11">
    <property type="entry name" value="ALPHA-GLOBIN TRANSCRIPTION FACTOR CP2"/>
    <property type="match status" value="1"/>
</dbReference>
<sequence length="483" mass="54933">MAWALKLPLADEVIESGLVQDFDASLSGIGQELGAGAYSMSLPTDNENKILPFQYVLCAATSPAVKLHDETLTYLNQGQSYEIRMLDNRKMGELPELNGKLVKSIFRVVFHDRRLQYTEHQQLEGWRWNRPGDRILDIDIPMSVGIIDPRANPTQLNTVEFLWDPSKRTSVFIQVHCISTEFTMRKHGGEKGVPFRVQIDTFKENENGEYTEHLHSASCQIKVFKPKGADRKQKTDREKMEKRTPHEKEKYQPSYETTILTECSPWPEITYVNNVPSPGFSSSHSSFSISEGNGSPNHQPEPPAPITDNLLPTSTPQEAQQWLHRNRFSTFSRLFTNFSDVIQICGPADGIRLFNALKGRMVRPRLTIYVCQESQQLRDQQKHEDGDAANGTFFVYHAIYLEELTAVELTEKIAQLFSISSQQISQIYKQGPTGIHVLISDEMIQNFQDESCFVLDTMKASLYVLATGHQQRPILLPQHVVAY</sequence>
<keyword evidence="5 6" id="KW-0539">Nucleus</keyword>
<feature type="domain" description="Grh/CP2 DB" evidence="8">
    <location>
        <begin position="47"/>
        <end position="286"/>
    </location>
</feature>
<dbReference type="Proteomes" id="UP000018936">
    <property type="component" value="Unassembled WGS sequence"/>
</dbReference>
<dbReference type="InterPro" id="IPR041418">
    <property type="entry name" value="SAM_3"/>
</dbReference>
<keyword evidence="3 6" id="KW-0238">DNA-binding</keyword>
<dbReference type="EMBL" id="AZIM01000576">
    <property type="protein sequence ID" value="ETE70275.1"/>
    <property type="molecule type" value="Genomic_DNA"/>
</dbReference>
<dbReference type="Pfam" id="PF04516">
    <property type="entry name" value="CP2"/>
    <property type="match status" value="1"/>
</dbReference>
<keyword evidence="4" id="KW-0804">Transcription</keyword>
<dbReference type="AlphaFoldDB" id="V8P7G1"/>
<dbReference type="PROSITE" id="PS51968">
    <property type="entry name" value="GRH_CP2_DB"/>
    <property type="match status" value="1"/>
</dbReference>
<dbReference type="OrthoDB" id="9996779at2759"/>
<evidence type="ECO:0000313" key="9">
    <source>
        <dbReference type="EMBL" id="ETE70275.1"/>
    </source>
</evidence>
<evidence type="ECO:0000256" key="2">
    <source>
        <dbReference type="ARBA" id="ARBA00023015"/>
    </source>
</evidence>
<feature type="region of interest" description="Disordered" evidence="7">
    <location>
        <begin position="225"/>
        <end position="254"/>
    </location>
</feature>
<evidence type="ECO:0000256" key="4">
    <source>
        <dbReference type="ARBA" id="ARBA00023163"/>
    </source>
</evidence>
<evidence type="ECO:0000313" key="10">
    <source>
        <dbReference type="Proteomes" id="UP000018936"/>
    </source>
</evidence>
<dbReference type="Pfam" id="PF18016">
    <property type="entry name" value="SAM_3"/>
    <property type="match status" value="1"/>
</dbReference>
<evidence type="ECO:0000256" key="3">
    <source>
        <dbReference type="ARBA" id="ARBA00023125"/>
    </source>
</evidence>
<feature type="compositionally biased region" description="Low complexity" evidence="7">
    <location>
        <begin position="282"/>
        <end position="296"/>
    </location>
</feature>
<evidence type="ECO:0000256" key="5">
    <source>
        <dbReference type="ARBA" id="ARBA00023242"/>
    </source>
</evidence>
<dbReference type="GO" id="GO:0001228">
    <property type="term" value="F:DNA-binding transcription activator activity, RNA polymerase II-specific"/>
    <property type="evidence" value="ECO:0007669"/>
    <property type="project" value="TreeGrafter"/>
</dbReference>
<evidence type="ECO:0000256" key="6">
    <source>
        <dbReference type="PROSITE-ProRule" id="PRU01313"/>
    </source>
</evidence>
<dbReference type="InterPro" id="IPR057520">
    <property type="entry name" value="GRHL1/CP2_C"/>
</dbReference>